<dbReference type="PROSITE" id="PS00194">
    <property type="entry name" value="THIOREDOXIN_1"/>
    <property type="match status" value="1"/>
</dbReference>
<dbReference type="eggNOG" id="COG4232">
    <property type="taxonomic scope" value="Bacteria"/>
</dbReference>
<dbReference type="Gene3D" id="3.40.30.10">
    <property type="entry name" value="Glutaredoxin"/>
    <property type="match status" value="1"/>
</dbReference>
<dbReference type="PROSITE" id="PS51352">
    <property type="entry name" value="THIOREDOXIN_2"/>
    <property type="match status" value="1"/>
</dbReference>
<dbReference type="AlphaFoldDB" id="K6XY90"/>
<dbReference type="EMBL" id="BAEN01000076">
    <property type="protein sequence ID" value="GAC16621.1"/>
    <property type="molecule type" value="Genomic_DNA"/>
</dbReference>
<reference evidence="3 4" key="1">
    <citation type="journal article" date="2017" name="Antonie Van Leeuwenhoek">
        <title>Rhizobium rhizosphaerae sp. nov., a novel species isolated from rice rhizosphere.</title>
        <authorList>
            <person name="Zhao J.J."/>
            <person name="Zhang J."/>
            <person name="Zhang R.J."/>
            <person name="Zhang C.W."/>
            <person name="Yin H.Q."/>
            <person name="Zhang X.X."/>
        </authorList>
    </citation>
    <scope>NUCLEOTIDE SEQUENCE [LARGE SCALE GENOMIC DNA]</scope>
    <source>
        <strain evidence="3 4">E3</strain>
    </source>
</reference>
<evidence type="ECO:0000259" key="2">
    <source>
        <dbReference type="PROSITE" id="PS51352"/>
    </source>
</evidence>
<evidence type="ECO:0000313" key="4">
    <source>
        <dbReference type="Proteomes" id="UP000006334"/>
    </source>
</evidence>
<sequence>MVVAVGVYFAYQQLQRHLGQQARDNIRIEMLDFDVALAKAQAHEKLILADMSAIWCPTCRKLDSTIFSDERVQQVIDNNFVFARIDYDTEQGQDFAQRYRVSGYPVLLILDEQGEKLTRLPLSFDPMEFIGNLNKVLSTQQKALAN</sequence>
<dbReference type="STRING" id="1127673.GLIP_4010"/>
<dbReference type="SUPFAM" id="SSF52833">
    <property type="entry name" value="Thioredoxin-like"/>
    <property type="match status" value="1"/>
</dbReference>
<name>K6XY90_9ALTE</name>
<organism evidence="3 4">
    <name type="scientific">Aliiglaciecola lipolytica E3</name>
    <dbReference type="NCBI Taxonomy" id="1127673"/>
    <lineage>
        <taxon>Bacteria</taxon>
        <taxon>Pseudomonadati</taxon>
        <taxon>Pseudomonadota</taxon>
        <taxon>Gammaproteobacteria</taxon>
        <taxon>Alteromonadales</taxon>
        <taxon>Alteromonadaceae</taxon>
        <taxon>Aliiglaciecola</taxon>
    </lineage>
</organism>
<dbReference type="InterPro" id="IPR036249">
    <property type="entry name" value="Thioredoxin-like_sf"/>
</dbReference>
<comment type="caution">
    <text evidence="3">The sequence shown here is derived from an EMBL/GenBank/DDBJ whole genome shotgun (WGS) entry which is preliminary data.</text>
</comment>
<keyword evidence="4" id="KW-1185">Reference proteome</keyword>
<dbReference type="InterPro" id="IPR017937">
    <property type="entry name" value="Thioredoxin_CS"/>
</dbReference>
<dbReference type="Proteomes" id="UP000006334">
    <property type="component" value="Unassembled WGS sequence"/>
</dbReference>
<keyword evidence="1" id="KW-0676">Redox-active center</keyword>
<evidence type="ECO:0000313" key="3">
    <source>
        <dbReference type="EMBL" id="GAC16621.1"/>
    </source>
</evidence>
<evidence type="ECO:0000256" key="1">
    <source>
        <dbReference type="ARBA" id="ARBA00023284"/>
    </source>
</evidence>
<gene>
    <name evidence="3" type="ORF">GLIP_4010</name>
</gene>
<accession>K6XY90</accession>
<feature type="domain" description="Thioredoxin" evidence="2">
    <location>
        <begin position="16"/>
        <end position="138"/>
    </location>
</feature>
<dbReference type="InterPro" id="IPR013766">
    <property type="entry name" value="Thioredoxin_domain"/>
</dbReference>
<proteinExistence type="predicted"/>
<dbReference type="Pfam" id="PF13899">
    <property type="entry name" value="Thioredoxin_7"/>
    <property type="match status" value="1"/>
</dbReference>
<dbReference type="PANTHER" id="PTHR32234">
    <property type="entry name" value="THIOL:DISULFIDE INTERCHANGE PROTEIN DSBD"/>
    <property type="match status" value="1"/>
</dbReference>
<dbReference type="PANTHER" id="PTHR32234:SF0">
    <property type="entry name" value="THIOL:DISULFIDE INTERCHANGE PROTEIN DSBD"/>
    <property type="match status" value="1"/>
</dbReference>
<protein>
    <recommendedName>
        <fullName evidence="2">Thioredoxin domain-containing protein</fullName>
    </recommendedName>
</protein>
<dbReference type="GO" id="GO:0015035">
    <property type="term" value="F:protein-disulfide reductase activity"/>
    <property type="evidence" value="ECO:0007669"/>
    <property type="project" value="TreeGrafter"/>
</dbReference>
<dbReference type="GO" id="GO:0045454">
    <property type="term" value="P:cell redox homeostasis"/>
    <property type="evidence" value="ECO:0007669"/>
    <property type="project" value="TreeGrafter"/>
</dbReference>